<dbReference type="Pfam" id="PF00448">
    <property type="entry name" value="SRP54"/>
    <property type="match status" value="1"/>
</dbReference>
<dbReference type="EC" id="3.6.5.4" evidence="8"/>
<evidence type="ECO:0000256" key="6">
    <source>
        <dbReference type="ARBA" id="ARBA00023135"/>
    </source>
</evidence>
<proteinExistence type="inferred from homology"/>
<keyword evidence="4" id="KW-0694">RNA-binding</keyword>
<dbReference type="Gene3D" id="1.10.260.30">
    <property type="entry name" value="Signal recognition particle, SRP54 subunit, M-domain"/>
    <property type="match status" value="1"/>
</dbReference>
<evidence type="ECO:0000259" key="9">
    <source>
        <dbReference type="PROSITE" id="PS00300"/>
    </source>
</evidence>
<keyword evidence="5" id="KW-0342">GTP-binding</keyword>
<dbReference type="Pfam" id="PF02881">
    <property type="entry name" value="SRP54_N"/>
    <property type="match status" value="1"/>
</dbReference>
<dbReference type="Pfam" id="PF02978">
    <property type="entry name" value="SRP_SPB"/>
    <property type="match status" value="1"/>
</dbReference>
<dbReference type="GO" id="GO:0003924">
    <property type="term" value="F:GTPase activity"/>
    <property type="evidence" value="ECO:0007669"/>
    <property type="project" value="InterPro"/>
</dbReference>
<dbReference type="InterPro" id="IPR022941">
    <property type="entry name" value="SRP54"/>
</dbReference>
<keyword evidence="2" id="KW-0547">Nucleotide-binding</keyword>
<dbReference type="PANTHER" id="PTHR11564:SF5">
    <property type="entry name" value="SIGNAL RECOGNITION PARTICLE SUBUNIT SRP54"/>
    <property type="match status" value="1"/>
</dbReference>
<dbReference type="InterPro" id="IPR013822">
    <property type="entry name" value="Signal_recog_particl_SRP54_hlx"/>
</dbReference>
<dbReference type="InterPro" id="IPR004125">
    <property type="entry name" value="Signal_recog_particle_SRP54_M"/>
</dbReference>
<keyword evidence="3" id="KW-0378">Hydrolase</keyword>
<dbReference type="InterPro" id="IPR000897">
    <property type="entry name" value="SRP54_GTPase_dom"/>
</dbReference>
<dbReference type="AlphaFoldDB" id="A0A382A5U0"/>
<dbReference type="GO" id="GO:0006614">
    <property type="term" value="P:SRP-dependent cotranslational protein targeting to membrane"/>
    <property type="evidence" value="ECO:0007669"/>
    <property type="project" value="InterPro"/>
</dbReference>
<dbReference type="NCBIfam" id="TIGR00959">
    <property type="entry name" value="ffh"/>
    <property type="match status" value="1"/>
</dbReference>
<dbReference type="SMART" id="SM00962">
    <property type="entry name" value="SRP54"/>
    <property type="match status" value="1"/>
</dbReference>
<dbReference type="SUPFAM" id="SSF47446">
    <property type="entry name" value="Signal peptide-binding domain"/>
    <property type="match status" value="1"/>
</dbReference>
<evidence type="ECO:0000256" key="8">
    <source>
        <dbReference type="ARBA" id="ARBA00035672"/>
    </source>
</evidence>
<dbReference type="HAMAP" id="MF_00306">
    <property type="entry name" value="SRP54"/>
    <property type="match status" value="1"/>
</dbReference>
<dbReference type="InterPro" id="IPR003593">
    <property type="entry name" value="AAA+_ATPase"/>
</dbReference>
<evidence type="ECO:0000256" key="4">
    <source>
        <dbReference type="ARBA" id="ARBA00022884"/>
    </source>
</evidence>
<dbReference type="InterPro" id="IPR027417">
    <property type="entry name" value="P-loop_NTPase"/>
</dbReference>
<protein>
    <recommendedName>
        <fullName evidence="8">signal-recognition-particle GTPase</fullName>
        <ecNumber evidence="8">3.6.5.4</ecNumber>
    </recommendedName>
</protein>
<dbReference type="GO" id="GO:0005786">
    <property type="term" value="C:signal recognition particle, endoplasmic reticulum targeting"/>
    <property type="evidence" value="ECO:0007669"/>
    <property type="project" value="UniProtKB-KW"/>
</dbReference>
<dbReference type="EMBL" id="UINC01023897">
    <property type="protein sequence ID" value="SVA96482.1"/>
    <property type="molecule type" value="Genomic_DNA"/>
</dbReference>
<sequence length="450" mass="49100">MFENLSDRLGSIYKKLKGRGVLKEADVDEALREIRIAMIEADVSLSAIKPFLEDVRDKGVGQEVLKSLTPGHQVVKIVNDQLISLLGGEFKELELAPHLPTVILMSGLQGAGKTTTAGKLAKRFKDKGKNCLLVPADVHRPAAIEQLNLIGRDLDVEVFHAEGEISPVKICQSAVEVASRKMIHVVILDTAGRLQIDEELMSELKAIKEKVEPHQSLFVVDAMMGQQAAEVARTFNEAIGIDGVILTKMDGDARGGAAFSINSVTGGKPVRFVGTGEKLDALEPFHAERVVSRLLGMGDVMSLIEKAETAYDPEEQVKLEKKIKKNSFTLDDFKDQLKQIQKMGSIQQLIGMIPGANKLKGLNVDERAFVKIEAIINSMTPSERSRHNIVNSSRKRRIASGSGTTVNDVNKLLKQFVQMQKMMKKMSSGSSRGGFDLGSMIGGRGMSPFG</sequence>
<dbReference type="GO" id="GO:0008312">
    <property type="term" value="F:7S RNA binding"/>
    <property type="evidence" value="ECO:0007669"/>
    <property type="project" value="InterPro"/>
</dbReference>
<keyword evidence="6" id="KW-0733">Signal recognition particle</keyword>
<dbReference type="PANTHER" id="PTHR11564">
    <property type="entry name" value="SIGNAL RECOGNITION PARTICLE 54K PROTEIN SRP54"/>
    <property type="match status" value="1"/>
</dbReference>
<comment type="similarity">
    <text evidence="1">Belongs to the GTP-binding SRP family. SRP54 subfamily.</text>
</comment>
<dbReference type="GO" id="GO:0005525">
    <property type="term" value="F:GTP binding"/>
    <property type="evidence" value="ECO:0007669"/>
    <property type="project" value="UniProtKB-KW"/>
</dbReference>
<dbReference type="SMART" id="SM00382">
    <property type="entry name" value="AAA"/>
    <property type="match status" value="1"/>
</dbReference>
<feature type="domain" description="SRP54-type proteins GTP-binding" evidence="9">
    <location>
        <begin position="269"/>
        <end position="282"/>
    </location>
</feature>
<accession>A0A382A5U0</accession>
<keyword evidence="7" id="KW-0687">Ribonucleoprotein</keyword>
<evidence type="ECO:0000256" key="7">
    <source>
        <dbReference type="ARBA" id="ARBA00023274"/>
    </source>
</evidence>
<evidence type="ECO:0000256" key="3">
    <source>
        <dbReference type="ARBA" id="ARBA00022801"/>
    </source>
</evidence>
<dbReference type="PROSITE" id="PS00300">
    <property type="entry name" value="SRP54"/>
    <property type="match status" value="1"/>
</dbReference>
<evidence type="ECO:0000256" key="1">
    <source>
        <dbReference type="ARBA" id="ARBA00005450"/>
    </source>
</evidence>
<evidence type="ECO:0000313" key="10">
    <source>
        <dbReference type="EMBL" id="SVA96482.1"/>
    </source>
</evidence>
<reference evidence="10" key="1">
    <citation type="submission" date="2018-05" db="EMBL/GenBank/DDBJ databases">
        <authorList>
            <person name="Lanie J.A."/>
            <person name="Ng W.-L."/>
            <person name="Kazmierczak K.M."/>
            <person name="Andrzejewski T.M."/>
            <person name="Davidsen T.M."/>
            <person name="Wayne K.J."/>
            <person name="Tettelin H."/>
            <person name="Glass J.I."/>
            <person name="Rusch D."/>
            <person name="Podicherti R."/>
            <person name="Tsui H.-C.T."/>
            <person name="Winkler M.E."/>
        </authorList>
    </citation>
    <scope>NUCLEOTIDE SEQUENCE</scope>
</reference>
<dbReference type="SUPFAM" id="SSF52540">
    <property type="entry name" value="P-loop containing nucleoside triphosphate hydrolases"/>
    <property type="match status" value="1"/>
</dbReference>
<dbReference type="SMART" id="SM00963">
    <property type="entry name" value="SRP54_N"/>
    <property type="match status" value="1"/>
</dbReference>
<dbReference type="InterPro" id="IPR004780">
    <property type="entry name" value="SRP"/>
</dbReference>
<organism evidence="10">
    <name type="scientific">marine metagenome</name>
    <dbReference type="NCBI Taxonomy" id="408172"/>
    <lineage>
        <taxon>unclassified sequences</taxon>
        <taxon>metagenomes</taxon>
        <taxon>ecological metagenomes</taxon>
    </lineage>
</organism>
<name>A0A382A5U0_9ZZZZ</name>
<evidence type="ECO:0000256" key="2">
    <source>
        <dbReference type="ARBA" id="ARBA00022741"/>
    </source>
</evidence>
<dbReference type="InterPro" id="IPR036891">
    <property type="entry name" value="Signal_recog_part_SRP54_M_sf"/>
</dbReference>
<dbReference type="CDD" id="cd18539">
    <property type="entry name" value="SRP_G"/>
    <property type="match status" value="1"/>
</dbReference>
<evidence type="ECO:0000256" key="5">
    <source>
        <dbReference type="ARBA" id="ARBA00023134"/>
    </source>
</evidence>
<dbReference type="Gene3D" id="3.40.50.300">
    <property type="entry name" value="P-loop containing nucleotide triphosphate hydrolases"/>
    <property type="match status" value="1"/>
</dbReference>
<dbReference type="InterPro" id="IPR042101">
    <property type="entry name" value="SRP54_N_sf"/>
</dbReference>
<gene>
    <name evidence="10" type="ORF">METZ01_LOCUS149336</name>
</gene>
<dbReference type="Gene3D" id="1.20.120.140">
    <property type="entry name" value="Signal recognition particle SRP54, nucleotide-binding domain"/>
    <property type="match status" value="1"/>
</dbReference>